<dbReference type="Gene3D" id="3.30.160.340">
    <property type="match status" value="1"/>
</dbReference>
<dbReference type="AlphaFoldDB" id="A0A645HIU3"/>
<evidence type="ECO:0000256" key="1">
    <source>
        <dbReference type="ARBA" id="ARBA00022679"/>
    </source>
</evidence>
<sequence length="152" mass="16769">MLNEIVRLGDKKKQVTPADLPFIIGSVLNRPISAKLKITDYQIETRFGETPKAELEIEFEGQRVRAASGGDGGYDAFVKALRKALKETGRSFPRLRDYEVRIPPGGKTDALVETRITWETEGDRPLVTVGVDSDQLAAAIQATEKMLNLVLA</sequence>
<gene>
    <name evidence="3" type="primary">leuA_69</name>
    <name evidence="3" type="ORF">SDC9_186060</name>
</gene>
<protein>
    <submittedName>
        <fullName evidence="3">2-isopropylmalate synthase</fullName>
        <ecNumber evidence="3">2.3.3.13</ecNumber>
    </submittedName>
</protein>
<evidence type="ECO:0000259" key="2">
    <source>
        <dbReference type="SMART" id="SM00917"/>
    </source>
</evidence>
<evidence type="ECO:0000313" key="3">
    <source>
        <dbReference type="EMBL" id="MPN38536.1"/>
    </source>
</evidence>
<accession>A0A645HIU3</accession>
<organism evidence="3">
    <name type="scientific">bioreactor metagenome</name>
    <dbReference type="NCBI Taxonomy" id="1076179"/>
    <lineage>
        <taxon>unclassified sequences</taxon>
        <taxon>metagenomes</taxon>
        <taxon>ecological metagenomes</taxon>
    </lineage>
</organism>
<dbReference type="InterPro" id="IPR036230">
    <property type="entry name" value="LeuA_allosteric_dom_sf"/>
</dbReference>
<dbReference type="SMART" id="SM00917">
    <property type="entry name" value="LeuA_dimer"/>
    <property type="match status" value="1"/>
</dbReference>
<keyword evidence="3" id="KW-0012">Acyltransferase</keyword>
<dbReference type="EMBL" id="VSSQ01093831">
    <property type="protein sequence ID" value="MPN38536.1"/>
    <property type="molecule type" value="Genomic_DNA"/>
</dbReference>
<dbReference type="SUPFAM" id="SSF110921">
    <property type="entry name" value="2-isopropylmalate synthase LeuA, allosteric (dimerisation) domain"/>
    <property type="match status" value="1"/>
</dbReference>
<dbReference type="GO" id="GO:0003852">
    <property type="term" value="F:2-isopropylmalate synthase activity"/>
    <property type="evidence" value="ECO:0007669"/>
    <property type="project" value="UniProtKB-EC"/>
</dbReference>
<proteinExistence type="predicted"/>
<keyword evidence="1 3" id="KW-0808">Transferase</keyword>
<dbReference type="EC" id="2.3.3.13" evidence="3"/>
<dbReference type="GO" id="GO:0009098">
    <property type="term" value="P:L-leucine biosynthetic process"/>
    <property type="evidence" value="ECO:0007669"/>
    <property type="project" value="InterPro"/>
</dbReference>
<dbReference type="Gene3D" id="3.30.160.740">
    <property type="match status" value="1"/>
</dbReference>
<name>A0A645HIU3_9ZZZZ</name>
<dbReference type="InterPro" id="IPR013709">
    <property type="entry name" value="2-isopropylmalate_synth_dimer"/>
</dbReference>
<dbReference type="Pfam" id="PF08502">
    <property type="entry name" value="LeuA_dimer"/>
    <property type="match status" value="1"/>
</dbReference>
<comment type="caution">
    <text evidence="3">The sequence shown here is derived from an EMBL/GenBank/DDBJ whole genome shotgun (WGS) entry which is preliminary data.</text>
</comment>
<feature type="domain" description="2-isopropylmalate synthase LeuA allosteric (dimerisation)" evidence="2">
    <location>
        <begin position="14"/>
        <end position="151"/>
    </location>
</feature>
<reference evidence="3" key="1">
    <citation type="submission" date="2019-08" db="EMBL/GenBank/DDBJ databases">
        <authorList>
            <person name="Kucharzyk K."/>
            <person name="Murdoch R.W."/>
            <person name="Higgins S."/>
            <person name="Loffler F."/>
        </authorList>
    </citation>
    <scope>NUCLEOTIDE SEQUENCE</scope>
</reference>